<dbReference type="PANTHER" id="PTHR43537">
    <property type="entry name" value="TRANSCRIPTIONAL REGULATOR, GNTR FAMILY"/>
    <property type="match status" value="1"/>
</dbReference>
<evidence type="ECO:0000259" key="4">
    <source>
        <dbReference type="PROSITE" id="PS50949"/>
    </source>
</evidence>
<organism evidence="5 6">
    <name type="scientific">Pedobacter miscanthi</name>
    <dbReference type="NCBI Taxonomy" id="2259170"/>
    <lineage>
        <taxon>Bacteria</taxon>
        <taxon>Pseudomonadati</taxon>
        <taxon>Bacteroidota</taxon>
        <taxon>Sphingobacteriia</taxon>
        <taxon>Sphingobacteriales</taxon>
        <taxon>Sphingobacteriaceae</taxon>
        <taxon>Pedobacter</taxon>
    </lineage>
</organism>
<dbReference type="AlphaFoldDB" id="A0A366LE37"/>
<dbReference type="PRINTS" id="PR00035">
    <property type="entry name" value="HTHGNTR"/>
</dbReference>
<dbReference type="GO" id="GO:0003677">
    <property type="term" value="F:DNA binding"/>
    <property type="evidence" value="ECO:0007669"/>
    <property type="project" value="UniProtKB-KW"/>
</dbReference>
<evidence type="ECO:0000313" key="5">
    <source>
        <dbReference type="EMBL" id="RBQ11412.1"/>
    </source>
</evidence>
<dbReference type="Gene3D" id="1.10.10.10">
    <property type="entry name" value="Winged helix-like DNA-binding domain superfamily/Winged helix DNA-binding domain"/>
    <property type="match status" value="1"/>
</dbReference>
<dbReference type="RefSeq" id="WP_113947326.1">
    <property type="nucleotide sequence ID" value="NZ_QNQU01000002.1"/>
</dbReference>
<dbReference type="SMART" id="SM00895">
    <property type="entry name" value="FCD"/>
    <property type="match status" value="1"/>
</dbReference>
<dbReference type="GO" id="GO:0003700">
    <property type="term" value="F:DNA-binding transcription factor activity"/>
    <property type="evidence" value="ECO:0007669"/>
    <property type="project" value="InterPro"/>
</dbReference>
<gene>
    <name evidence="5" type="ORF">DRW42_02810</name>
</gene>
<keyword evidence="2" id="KW-0238">DNA-binding</keyword>
<reference evidence="5 6" key="1">
    <citation type="submission" date="2018-07" db="EMBL/GenBank/DDBJ databases">
        <title>A draft genome of a endophytic bacteria, a new species of Pedobacter.</title>
        <authorList>
            <person name="Zhang Z.D."/>
            <person name="Chen Z.J."/>
        </authorList>
    </citation>
    <scope>NUCLEOTIDE SEQUENCE [LARGE SCALE GENOMIC DNA]</scope>
    <source>
        <strain evidence="5 6">RS10</strain>
    </source>
</reference>
<dbReference type="Proteomes" id="UP000252081">
    <property type="component" value="Unassembled WGS sequence"/>
</dbReference>
<dbReference type="EMBL" id="QNQU01000002">
    <property type="protein sequence ID" value="RBQ11412.1"/>
    <property type="molecule type" value="Genomic_DNA"/>
</dbReference>
<dbReference type="OrthoDB" id="9799482at2"/>
<dbReference type="InterPro" id="IPR011711">
    <property type="entry name" value="GntR_C"/>
</dbReference>
<accession>A0A366LE37</accession>
<dbReference type="SMART" id="SM00345">
    <property type="entry name" value="HTH_GNTR"/>
    <property type="match status" value="1"/>
</dbReference>
<dbReference type="Pfam" id="PF07729">
    <property type="entry name" value="FCD"/>
    <property type="match status" value="1"/>
</dbReference>
<dbReference type="SUPFAM" id="SSF48008">
    <property type="entry name" value="GntR ligand-binding domain-like"/>
    <property type="match status" value="1"/>
</dbReference>
<keyword evidence="3" id="KW-0804">Transcription</keyword>
<name>A0A366LE37_9SPHI</name>
<dbReference type="InterPro" id="IPR036388">
    <property type="entry name" value="WH-like_DNA-bd_sf"/>
</dbReference>
<dbReference type="PROSITE" id="PS50949">
    <property type="entry name" value="HTH_GNTR"/>
    <property type="match status" value="1"/>
</dbReference>
<evidence type="ECO:0000256" key="2">
    <source>
        <dbReference type="ARBA" id="ARBA00023125"/>
    </source>
</evidence>
<sequence>MNSLIQKKSLAEEVATRLQQQISGGEYKIGEKLPIEPELMKAFGVGRSTVREAIKILSNSGLLRVQQGVGTFVNKTSSDNEPMDHRLKRAKIQDLDEIRQMLEMKIAEKASLQRTQEDIGQINIHLAERDRMGKAGMLKECIEADINFHVAIARASKNDILLDLYKTASLHLKNWFEEINKNTDSFVETQQLHQQLLNYIIAKDPKKALNTAAKILKYAAK</sequence>
<dbReference type="Pfam" id="PF00392">
    <property type="entry name" value="GntR"/>
    <property type="match status" value="1"/>
</dbReference>
<keyword evidence="6" id="KW-1185">Reference proteome</keyword>
<feature type="domain" description="HTH gntR-type" evidence="4">
    <location>
        <begin position="8"/>
        <end position="76"/>
    </location>
</feature>
<dbReference type="InterPro" id="IPR008920">
    <property type="entry name" value="TF_FadR/GntR_C"/>
</dbReference>
<dbReference type="CDD" id="cd07377">
    <property type="entry name" value="WHTH_GntR"/>
    <property type="match status" value="1"/>
</dbReference>
<comment type="caution">
    <text evidence="5">The sequence shown here is derived from an EMBL/GenBank/DDBJ whole genome shotgun (WGS) entry which is preliminary data.</text>
</comment>
<protein>
    <submittedName>
        <fullName evidence="5">FadR family transcriptional regulator</fullName>
    </submittedName>
</protein>
<dbReference type="InterPro" id="IPR036390">
    <property type="entry name" value="WH_DNA-bd_sf"/>
</dbReference>
<evidence type="ECO:0000313" key="6">
    <source>
        <dbReference type="Proteomes" id="UP000252081"/>
    </source>
</evidence>
<evidence type="ECO:0000256" key="3">
    <source>
        <dbReference type="ARBA" id="ARBA00023163"/>
    </source>
</evidence>
<dbReference type="Gene3D" id="1.20.120.530">
    <property type="entry name" value="GntR ligand-binding domain-like"/>
    <property type="match status" value="1"/>
</dbReference>
<dbReference type="PANTHER" id="PTHR43537:SF47">
    <property type="entry name" value="REGULATORY PROTEIN GNTR HTH"/>
    <property type="match status" value="1"/>
</dbReference>
<dbReference type="InterPro" id="IPR000524">
    <property type="entry name" value="Tscrpt_reg_HTH_GntR"/>
</dbReference>
<proteinExistence type="predicted"/>
<dbReference type="SUPFAM" id="SSF46785">
    <property type="entry name" value="Winged helix' DNA-binding domain"/>
    <property type="match status" value="1"/>
</dbReference>
<evidence type="ECO:0000256" key="1">
    <source>
        <dbReference type="ARBA" id="ARBA00023015"/>
    </source>
</evidence>
<keyword evidence="1" id="KW-0805">Transcription regulation</keyword>